<name>A0A2U3Q4X3_9BRAD</name>
<dbReference type="Pfam" id="PF03601">
    <property type="entry name" value="Cons_hypoth698"/>
    <property type="match status" value="1"/>
</dbReference>
<dbReference type="Proteomes" id="UP000669317">
    <property type="component" value="Unassembled WGS sequence"/>
</dbReference>
<dbReference type="AlphaFoldDB" id="A0A2U3Q4X3"/>
<feature type="transmembrane region" description="Helical" evidence="7">
    <location>
        <begin position="83"/>
        <end position="104"/>
    </location>
</feature>
<feature type="transmembrane region" description="Helical" evidence="7">
    <location>
        <begin position="329"/>
        <end position="351"/>
    </location>
</feature>
<gene>
    <name evidence="9" type="ORF">BRAD3257_5504</name>
    <name evidence="8" type="ORF">JWS04_01680</name>
</gene>
<keyword evidence="6 7" id="KW-0472">Membrane</keyword>
<evidence type="ECO:0000313" key="11">
    <source>
        <dbReference type="Proteomes" id="UP000669317"/>
    </source>
</evidence>
<comment type="similarity">
    <text evidence="2">Belongs to the UPF0324 family.</text>
</comment>
<dbReference type="EMBL" id="LS398110">
    <property type="protein sequence ID" value="SPP96447.1"/>
    <property type="molecule type" value="Genomic_DNA"/>
</dbReference>
<proteinExistence type="inferred from homology"/>
<accession>A0A2U3Q4X3</accession>
<evidence type="ECO:0000256" key="4">
    <source>
        <dbReference type="ARBA" id="ARBA00022692"/>
    </source>
</evidence>
<dbReference type="PANTHER" id="PTHR30106">
    <property type="entry name" value="INNER MEMBRANE PROTEIN YEIH-RELATED"/>
    <property type="match status" value="1"/>
</dbReference>
<feature type="transmembrane region" description="Helical" evidence="7">
    <location>
        <begin position="170"/>
        <end position="192"/>
    </location>
</feature>
<evidence type="ECO:0000256" key="2">
    <source>
        <dbReference type="ARBA" id="ARBA00007977"/>
    </source>
</evidence>
<dbReference type="GO" id="GO:0005886">
    <property type="term" value="C:plasma membrane"/>
    <property type="evidence" value="ECO:0007669"/>
    <property type="project" value="UniProtKB-SubCell"/>
</dbReference>
<dbReference type="EMBL" id="JAGIKT010000003">
    <property type="protein sequence ID" value="MBP0109825.1"/>
    <property type="molecule type" value="Genomic_DNA"/>
</dbReference>
<feature type="transmembrane region" description="Helical" evidence="7">
    <location>
        <begin position="290"/>
        <end position="317"/>
    </location>
</feature>
<evidence type="ECO:0000256" key="7">
    <source>
        <dbReference type="SAM" id="Phobius"/>
    </source>
</evidence>
<feature type="transmembrane region" description="Helical" evidence="7">
    <location>
        <begin position="110"/>
        <end position="130"/>
    </location>
</feature>
<dbReference type="InterPro" id="IPR018383">
    <property type="entry name" value="UPF0324_pro"/>
</dbReference>
<dbReference type="RefSeq" id="WP_122404047.1">
    <property type="nucleotide sequence ID" value="NZ_JAGIKT010000003.1"/>
</dbReference>
<keyword evidence="3" id="KW-1003">Cell membrane</keyword>
<evidence type="ECO:0000313" key="8">
    <source>
        <dbReference type="EMBL" id="MBP0109825.1"/>
    </source>
</evidence>
<protein>
    <submittedName>
        <fullName evidence="8">Sulfate exporter family transporter</fullName>
    </submittedName>
</protein>
<feature type="transmembrane region" description="Helical" evidence="7">
    <location>
        <begin position="236"/>
        <end position="254"/>
    </location>
</feature>
<feature type="transmembrane region" description="Helical" evidence="7">
    <location>
        <begin position="266"/>
        <end position="284"/>
    </location>
</feature>
<dbReference type="Proteomes" id="UP000246085">
    <property type="component" value="Chromosome BRAD3257"/>
</dbReference>
<organism evidence="9 10">
    <name type="scientific">Bradyrhizobium vignae</name>
    <dbReference type="NCBI Taxonomy" id="1549949"/>
    <lineage>
        <taxon>Bacteria</taxon>
        <taxon>Pseudomonadati</taxon>
        <taxon>Pseudomonadota</taxon>
        <taxon>Alphaproteobacteria</taxon>
        <taxon>Hyphomicrobiales</taxon>
        <taxon>Nitrobacteraceae</taxon>
        <taxon>Bradyrhizobium</taxon>
    </lineage>
</organism>
<evidence type="ECO:0000256" key="3">
    <source>
        <dbReference type="ARBA" id="ARBA00022475"/>
    </source>
</evidence>
<comment type="subcellular location">
    <subcellularLocation>
        <location evidence="1">Cell membrane</location>
        <topology evidence="1">Multi-pass membrane protein</topology>
    </subcellularLocation>
</comment>
<dbReference type="PANTHER" id="PTHR30106:SF2">
    <property type="entry name" value="UPF0324 INNER MEMBRANE PROTEIN YEIH"/>
    <property type="match status" value="1"/>
</dbReference>
<reference evidence="8 11" key="2">
    <citation type="submission" date="2021-03" db="EMBL/GenBank/DDBJ databases">
        <title>Genome Sequence of Bradyrhizobium vignae strain ISRA400.</title>
        <authorList>
            <person name="Tisa L.S."/>
            <person name="Svistoonoff S."/>
            <person name="Hocher V."/>
            <person name="Fall S."/>
            <person name="Zaiya A."/>
            <person name="Naing D."/>
            <person name="Niang N."/>
            <person name="Diouf A."/>
            <person name="Dasylva M.C."/>
            <person name="Toure O."/>
            <person name="Gueye M."/>
            <person name="Gully D."/>
            <person name="Tisseyre P."/>
            <person name="Simpson S."/>
            <person name="Morris K."/>
            <person name="Thomas W.K."/>
        </authorList>
    </citation>
    <scope>NUCLEOTIDE SEQUENCE [LARGE SCALE GENOMIC DNA]</scope>
    <source>
        <strain evidence="8 11">ISRA400</strain>
    </source>
</reference>
<feature type="transmembrane region" description="Helical" evidence="7">
    <location>
        <begin position="204"/>
        <end position="224"/>
    </location>
</feature>
<evidence type="ECO:0000256" key="5">
    <source>
        <dbReference type="ARBA" id="ARBA00022989"/>
    </source>
</evidence>
<evidence type="ECO:0000256" key="6">
    <source>
        <dbReference type="ARBA" id="ARBA00023136"/>
    </source>
</evidence>
<keyword evidence="5 7" id="KW-1133">Transmembrane helix</keyword>
<keyword evidence="4 7" id="KW-0812">Transmembrane</keyword>
<evidence type="ECO:0000313" key="10">
    <source>
        <dbReference type="Proteomes" id="UP000246085"/>
    </source>
</evidence>
<keyword evidence="11" id="KW-1185">Reference proteome</keyword>
<feature type="transmembrane region" description="Helical" evidence="7">
    <location>
        <begin position="21"/>
        <end position="41"/>
    </location>
</feature>
<feature type="transmembrane region" description="Helical" evidence="7">
    <location>
        <begin position="142"/>
        <end position="164"/>
    </location>
</feature>
<sequence length="352" mass="36134">MSQNQASSPADTKPATAVSRIAALIPGILLCILVAGVSALLEQAELGVFEHPYVEALVMAILLGMALRSFWKPGPRWQAGIAFSAKQLLEVAVMLLGASISFAAIAASGIALLASIAAVVVVALCVSFGLSRLLGLSTRLSILIACGNSICGNSAIAAVAPIIGANSDEIASSISFTAILGVMMVLGLPLLIPLLQLSATQYGILAGLTVYAVPQVLAATVPAGLVSTQIGTLVKLMRVLMLGPVVVGLSLVASRWQADAKKTNLGFFRLVPWFILGFLALATLRSLEIVPAAVVGPVTKITGFLTVVSMAALGLGVDVRVLANVGGRVTAAVTLSLLLLLGISIALVHWFK</sequence>
<evidence type="ECO:0000256" key="1">
    <source>
        <dbReference type="ARBA" id="ARBA00004651"/>
    </source>
</evidence>
<feature type="transmembrane region" description="Helical" evidence="7">
    <location>
        <begin position="53"/>
        <end position="71"/>
    </location>
</feature>
<dbReference type="KEGG" id="bvz:BRAD3257_5504"/>
<evidence type="ECO:0000313" key="9">
    <source>
        <dbReference type="EMBL" id="SPP96447.1"/>
    </source>
</evidence>
<reference evidence="9 10" key="1">
    <citation type="submission" date="2018-03" db="EMBL/GenBank/DDBJ databases">
        <authorList>
            <person name="Gully D."/>
        </authorList>
    </citation>
    <scope>NUCLEOTIDE SEQUENCE [LARGE SCALE GENOMIC DNA]</scope>
    <source>
        <strain evidence="9">ORS3257</strain>
    </source>
</reference>